<evidence type="ECO:0000256" key="7">
    <source>
        <dbReference type="ARBA" id="ARBA00022676"/>
    </source>
</evidence>
<keyword evidence="12" id="KW-0573">Peptidoglycan synthesis</keyword>
<dbReference type="InterPro" id="IPR023346">
    <property type="entry name" value="Lysozyme-like_dom_sf"/>
</dbReference>
<evidence type="ECO:0000256" key="3">
    <source>
        <dbReference type="ARBA" id="ARBA00007090"/>
    </source>
</evidence>
<evidence type="ECO:0000256" key="5">
    <source>
        <dbReference type="ARBA" id="ARBA00022645"/>
    </source>
</evidence>
<dbReference type="AlphaFoldDB" id="A0A845A4U9"/>
<dbReference type="PANTHER" id="PTHR32282">
    <property type="entry name" value="BINDING PROTEIN TRANSPEPTIDASE, PUTATIVE-RELATED"/>
    <property type="match status" value="1"/>
</dbReference>
<evidence type="ECO:0000256" key="1">
    <source>
        <dbReference type="ARBA" id="ARBA00004370"/>
    </source>
</evidence>
<evidence type="ECO:0000256" key="14">
    <source>
        <dbReference type="ARBA" id="ARBA00023136"/>
    </source>
</evidence>
<accession>A0A845A4U9</accession>
<dbReference type="EMBL" id="WTYQ01000001">
    <property type="protein sequence ID" value="MXP25322.1"/>
    <property type="molecule type" value="Genomic_DNA"/>
</dbReference>
<dbReference type="OrthoDB" id="9766909at2"/>
<evidence type="ECO:0000256" key="12">
    <source>
        <dbReference type="ARBA" id="ARBA00022984"/>
    </source>
</evidence>
<comment type="similarity">
    <text evidence="3">In the C-terminal section; belongs to the transpeptidase family.</text>
</comment>
<proteinExistence type="inferred from homology"/>
<evidence type="ECO:0000256" key="13">
    <source>
        <dbReference type="ARBA" id="ARBA00022989"/>
    </source>
</evidence>
<evidence type="ECO:0000256" key="19">
    <source>
        <dbReference type="ARBA" id="ARBA00060592"/>
    </source>
</evidence>
<evidence type="ECO:0000256" key="2">
    <source>
        <dbReference type="ARBA" id="ARBA00004752"/>
    </source>
</evidence>
<evidence type="ECO:0000259" key="22">
    <source>
        <dbReference type="Pfam" id="PF00905"/>
    </source>
</evidence>
<dbReference type="GO" id="GO:0008955">
    <property type="term" value="F:peptidoglycan glycosyltransferase activity"/>
    <property type="evidence" value="ECO:0007669"/>
    <property type="project" value="UniProtKB-EC"/>
</dbReference>
<dbReference type="GO" id="GO:0006508">
    <property type="term" value="P:proteolysis"/>
    <property type="evidence" value="ECO:0007669"/>
    <property type="project" value="UniProtKB-KW"/>
</dbReference>
<dbReference type="RefSeq" id="WP_160738458.1">
    <property type="nucleotide sequence ID" value="NZ_WTYQ01000001.1"/>
</dbReference>
<keyword evidence="16" id="KW-0961">Cell wall biogenesis/degradation</keyword>
<dbReference type="GO" id="GO:0008360">
    <property type="term" value="P:regulation of cell shape"/>
    <property type="evidence" value="ECO:0007669"/>
    <property type="project" value="UniProtKB-KW"/>
</dbReference>
<dbReference type="GO" id="GO:0016020">
    <property type="term" value="C:membrane"/>
    <property type="evidence" value="ECO:0007669"/>
    <property type="project" value="UniProtKB-SubCell"/>
</dbReference>
<keyword evidence="7" id="KW-0328">Glycosyltransferase</keyword>
<organism evidence="24 25">
    <name type="scientific">Altericroceibacterium indicum</name>
    <dbReference type="NCBI Taxonomy" id="374177"/>
    <lineage>
        <taxon>Bacteria</taxon>
        <taxon>Pseudomonadati</taxon>
        <taxon>Pseudomonadota</taxon>
        <taxon>Alphaproteobacteria</taxon>
        <taxon>Sphingomonadales</taxon>
        <taxon>Erythrobacteraceae</taxon>
        <taxon>Altericroceibacterium</taxon>
    </lineage>
</organism>
<comment type="subcellular location">
    <subcellularLocation>
        <location evidence="1">Membrane</location>
    </subcellularLocation>
</comment>
<evidence type="ECO:0000256" key="20">
    <source>
        <dbReference type="SAM" id="MobiDB-lite"/>
    </source>
</evidence>
<keyword evidence="11" id="KW-0133">Cell shape</keyword>
<evidence type="ECO:0000313" key="25">
    <source>
        <dbReference type="Proteomes" id="UP000460561"/>
    </source>
</evidence>
<dbReference type="InterPro" id="IPR050396">
    <property type="entry name" value="Glycosyltr_51/Transpeptidase"/>
</dbReference>
<dbReference type="GO" id="GO:0071555">
    <property type="term" value="P:cell wall organization"/>
    <property type="evidence" value="ECO:0007669"/>
    <property type="project" value="UniProtKB-KW"/>
</dbReference>
<reference evidence="24 25" key="1">
    <citation type="submission" date="2019-12" db="EMBL/GenBank/DDBJ databases">
        <title>Genomic-based taxomic classification of the family Erythrobacteraceae.</title>
        <authorList>
            <person name="Xu L."/>
        </authorList>
    </citation>
    <scope>NUCLEOTIDE SEQUENCE [LARGE SCALE GENOMIC DNA]</scope>
    <source>
        <strain evidence="24 25">DSM 18604</strain>
    </source>
</reference>
<evidence type="ECO:0000256" key="16">
    <source>
        <dbReference type="ARBA" id="ARBA00023316"/>
    </source>
</evidence>
<keyword evidence="15" id="KW-0511">Multifunctional enzyme</keyword>
<keyword evidence="5" id="KW-0121">Carboxypeptidase</keyword>
<dbReference type="SUPFAM" id="SSF53955">
    <property type="entry name" value="Lysozyme-like"/>
    <property type="match status" value="1"/>
</dbReference>
<evidence type="ECO:0000256" key="17">
    <source>
        <dbReference type="ARBA" id="ARBA00044770"/>
    </source>
</evidence>
<comment type="caution">
    <text evidence="24">The sequence shown here is derived from an EMBL/GenBank/DDBJ whole genome shotgun (WGS) entry which is preliminary data.</text>
</comment>
<dbReference type="SUPFAM" id="SSF56601">
    <property type="entry name" value="beta-lactamase/transpeptidase-like"/>
    <property type="match status" value="1"/>
</dbReference>
<feature type="region of interest" description="Disordered" evidence="20">
    <location>
        <begin position="811"/>
        <end position="838"/>
    </location>
</feature>
<protein>
    <recommendedName>
        <fullName evidence="17">peptidoglycan glycosyltransferase</fullName>
        <ecNumber evidence="17">2.4.99.28</ecNumber>
    </recommendedName>
</protein>
<dbReference type="Pfam" id="PF00912">
    <property type="entry name" value="Transgly"/>
    <property type="match status" value="1"/>
</dbReference>
<keyword evidence="9 21" id="KW-0812">Transmembrane</keyword>
<keyword evidence="25" id="KW-1185">Reference proteome</keyword>
<dbReference type="InterPro" id="IPR036950">
    <property type="entry name" value="PBP_transglycosylase"/>
</dbReference>
<evidence type="ECO:0000256" key="6">
    <source>
        <dbReference type="ARBA" id="ARBA00022670"/>
    </source>
</evidence>
<comment type="pathway">
    <text evidence="19">Glycan biosynthesis.</text>
</comment>
<keyword evidence="10" id="KW-0378">Hydrolase</keyword>
<dbReference type="UniPathway" id="UPA00219"/>
<dbReference type="Pfam" id="PF00905">
    <property type="entry name" value="Transpeptidase"/>
    <property type="match status" value="1"/>
</dbReference>
<dbReference type="EC" id="2.4.99.28" evidence="17"/>
<evidence type="ECO:0000256" key="15">
    <source>
        <dbReference type="ARBA" id="ARBA00023268"/>
    </source>
</evidence>
<feature type="domain" description="Glycosyl transferase family 51" evidence="23">
    <location>
        <begin position="84"/>
        <end position="261"/>
    </location>
</feature>
<evidence type="ECO:0000256" key="21">
    <source>
        <dbReference type="SAM" id="Phobius"/>
    </source>
</evidence>
<evidence type="ECO:0000313" key="24">
    <source>
        <dbReference type="EMBL" id="MXP25322.1"/>
    </source>
</evidence>
<dbReference type="GO" id="GO:0009252">
    <property type="term" value="P:peptidoglycan biosynthetic process"/>
    <property type="evidence" value="ECO:0007669"/>
    <property type="project" value="UniProtKB-UniPathway"/>
</dbReference>
<keyword evidence="13 21" id="KW-1133">Transmembrane helix</keyword>
<dbReference type="PANTHER" id="PTHR32282:SF27">
    <property type="entry name" value="PENICILLIN-BINDING PROTEIN 1A"/>
    <property type="match status" value="1"/>
</dbReference>
<evidence type="ECO:0000256" key="11">
    <source>
        <dbReference type="ARBA" id="ARBA00022960"/>
    </source>
</evidence>
<dbReference type="Gene3D" id="1.10.3810.10">
    <property type="entry name" value="Biosynthetic peptidoglycan transglycosylase-like"/>
    <property type="match status" value="1"/>
</dbReference>
<comment type="pathway">
    <text evidence="2">Cell wall biogenesis; peptidoglycan biosynthesis.</text>
</comment>
<keyword evidence="6" id="KW-0645">Protease</keyword>
<dbReference type="InterPro" id="IPR012338">
    <property type="entry name" value="Beta-lactam/transpept-like"/>
</dbReference>
<dbReference type="GO" id="GO:0004180">
    <property type="term" value="F:carboxypeptidase activity"/>
    <property type="evidence" value="ECO:0007669"/>
    <property type="project" value="UniProtKB-KW"/>
</dbReference>
<feature type="transmembrane region" description="Helical" evidence="21">
    <location>
        <begin position="36"/>
        <end position="58"/>
    </location>
</feature>
<sequence length="838" mass="92570">MSDNELSTGEYFRYRIRRDTHGVLAFFSENWRKRRLFRWGAILAALGVIGLIGGWVMVVRDMPDAKTLLDYEPPLPTVVRGIDGEIVHSFARERRVQLQFQDFPPQLVNAYTSAEDKTFWTHGGVDYTGLAGAVVDYISKMGSGERARGGSTITQQVAKNILVGNEYSLTRKLKEMILASRIEGVLTKKQIMELYLNEIPLGRRSFGVQAAARAYFDKDVGDLDLHEMAFLAVLPKAPETYSRKKHAAAALTRRNWVLDQMVANGHITAAQAAAAKSKPLGLIDHAPEARSADAGYFLEEVRRQLIAKYGEKAEDGPHSVYAGGLWVRTSLDTELQKAAQDSLRAGLLRYHANRGWRGPIATINVSDGGWQSQLASSYLSINYKNWRVGVVTRRNGSAATIGFTDGKEYPLTNLPDALKAGDVIVASPEGSNYRVQTVPEVSGGFLAQNPNTGRILAMQGGFDFHLGSFNRATQADRQPGSTIKPFVYATGLDHGFTPATMVPDSTYCFYQGANLGEKCFRNYGGRSGGEHTMRWGLEQSRNLMTIHVAMDSGMNNVVNTINRVGIGKYKPYPSFALGAGDTTVLKMVNAYSALVNHGLQHQPTVIDYVQDRHGKVIWRADTRDCSGCNMPEWDGKPMPRLAQKGKQVLDPRTAYQTVHMLEGVVQRGTAVVLRDLNMPLFGKTGTTTGPTNVWFVGGSPDIVAGVYMGFDKPRNMGGYAQGGTYAAPIFKQFVQETRNEWSGRPFLAPEGVRMVRIDRRTGRRVFDAWPSNEPLASVIWEAFKPDTEPRRNARQDEIDALRELAISQLRRSEERAKAGPKANSGAPGNFAEEQGGIY</sequence>
<keyword evidence="8" id="KW-0808">Transferase</keyword>
<comment type="catalytic activity">
    <reaction evidence="18">
        <text>[GlcNAc-(1-&gt;4)-Mur2Ac(oyl-L-Ala-gamma-D-Glu-L-Lys-D-Ala-D-Ala)](n)-di-trans,octa-cis-undecaprenyl diphosphate + beta-D-GlcNAc-(1-&gt;4)-Mur2Ac(oyl-L-Ala-gamma-D-Glu-L-Lys-D-Ala-D-Ala)-di-trans,octa-cis-undecaprenyl diphosphate = [GlcNAc-(1-&gt;4)-Mur2Ac(oyl-L-Ala-gamma-D-Glu-L-Lys-D-Ala-D-Ala)](n+1)-di-trans,octa-cis-undecaprenyl diphosphate + di-trans,octa-cis-undecaprenyl diphosphate + H(+)</text>
        <dbReference type="Rhea" id="RHEA:23708"/>
        <dbReference type="Rhea" id="RHEA-COMP:9602"/>
        <dbReference type="Rhea" id="RHEA-COMP:9603"/>
        <dbReference type="ChEBI" id="CHEBI:15378"/>
        <dbReference type="ChEBI" id="CHEBI:58405"/>
        <dbReference type="ChEBI" id="CHEBI:60033"/>
        <dbReference type="ChEBI" id="CHEBI:78435"/>
        <dbReference type="EC" id="2.4.99.28"/>
    </reaction>
</comment>
<gene>
    <name evidence="24" type="ORF">GRI39_04585</name>
</gene>
<dbReference type="InterPro" id="IPR001460">
    <property type="entry name" value="PCN-bd_Tpept"/>
</dbReference>
<dbReference type="NCBIfam" id="TIGR02074">
    <property type="entry name" value="PBP_1a_fam"/>
    <property type="match status" value="1"/>
</dbReference>
<dbReference type="GO" id="GO:0030288">
    <property type="term" value="C:outer membrane-bounded periplasmic space"/>
    <property type="evidence" value="ECO:0007669"/>
    <property type="project" value="TreeGrafter"/>
</dbReference>
<evidence type="ECO:0000256" key="18">
    <source>
        <dbReference type="ARBA" id="ARBA00049902"/>
    </source>
</evidence>
<evidence type="ECO:0000259" key="23">
    <source>
        <dbReference type="Pfam" id="PF00912"/>
    </source>
</evidence>
<dbReference type="FunFam" id="1.10.3810.10:FF:000003">
    <property type="entry name" value="Penicillin-binding protein 1a"/>
    <property type="match status" value="1"/>
</dbReference>
<dbReference type="GO" id="GO:0008658">
    <property type="term" value="F:penicillin binding"/>
    <property type="evidence" value="ECO:0007669"/>
    <property type="project" value="InterPro"/>
</dbReference>
<evidence type="ECO:0000256" key="8">
    <source>
        <dbReference type="ARBA" id="ARBA00022679"/>
    </source>
</evidence>
<evidence type="ECO:0000256" key="9">
    <source>
        <dbReference type="ARBA" id="ARBA00022692"/>
    </source>
</evidence>
<dbReference type="Proteomes" id="UP000460561">
    <property type="component" value="Unassembled WGS sequence"/>
</dbReference>
<dbReference type="Gene3D" id="3.40.710.10">
    <property type="entry name" value="DD-peptidase/beta-lactamase superfamily"/>
    <property type="match status" value="2"/>
</dbReference>
<evidence type="ECO:0000256" key="10">
    <source>
        <dbReference type="ARBA" id="ARBA00022801"/>
    </source>
</evidence>
<comment type="similarity">
    <text evidence="4">In the N-terminal section; belongs to the glycosyltransferase 51 family.</text>
</comment>
<name>A0A845A4U9_9SPHN</name>
<feature type="domain" description="Penicillin-binding protein transpeptidase" evidence="22">
    <location>
        <begin position="443"/>
        <end position="734"/>
    </location>
</feature>
<evidence type="ECO:0000256" key="4">
    <source>
        <dbReference type="ARBA" id="ARBA00007739"/>
    </source>
</evidence>
<keyword evidence="14 21" id="KW-0472">Membrane</keyword>
<dbReference type="InterPro" id="IPR001264">
    <property type="entry name" value="Glyco_trans_51"/>
</dbReference>